<keyword evidence="2" id="KW-1185">Reference proteome</keyword>
<accession>A0A6A6SDY3</accession>
<evidence type="ECO:0000313" key="1">
    <source>
        <dbReference type="EMBL" id="KAF2646105.1"/>
    </source>
</evidence>
<dbReference type="AlphaFoldDB" id="A0A6A6SDY3"/>
<sequence>MYPLRLGSFNQPLVRIDSSVWPMNYSNFKFGDYDHYNAKQQMDSSLGIEETLEGAMECDFEFDISLYAQGGMRAMKPSNIPILGKEDAQVIDALLEHNHEKNILLDDFDAGHFPELF</sequence>
<gene>
    <name evidence="1" type="ORF">P280DRAFT_512312</name>
</gene>
<proteinExistence type="predicted"/>
<dbReference type="EMBL" id="MU006776">
    <property type="protein sequence ID" value="KAF2646105.1"/>
    <property type="molecule type" value="Genomic_DNA"/>
</dbReference>
<dbReference type="Proteomes" id="UP000799753">
    <property type="component" value="Unassembled WGS sequence"/>
</dbReference>
<organism evidence="1 2">
    <name type="scientific">Massarina eburnea CBS 473.64</name>
    <dbReference type="NCBI Taxonomy" id="1395130"/>
    <lineage>
        <taxon>Eukaryota</taxon>
        <taxon>Fungi</taxon>
        <taxon>Dikarya</taxon>
        <taxon>Ascomycota</taxon>
        <taxon>Pezizomycotina</taxon>
        <taxon>Dothideomycetes</taxon>
        <taxon>Pleosporomycetidae</taxon>
        <taxon>Pleosporales</taxon>
        <taxon>Massarineae</taxon>
        <taxon>Massarinaceae</taxon>
        <taxon>Massarina</taxon>
    </lineage>
</organism>
<protein>
    <submittedName>
        <fullName evidence="1">Uncharacterized protein</fullName>
    </submittedName>
</protein>
<evidence type="ECO:0000313" key="2">
    <source>
        <dbReference type="Proteomes" id="UP000799753"/>
    </source>
</evidence>
<reference evidence="1" key="1">
    <citation type="journal article" date="2020" name="Stud. Mycol.">
        <title>101 Dothideomycetes genomes: a test case for predicting lifestyles and emergence of pathogens.</title>
        <authorList>
            <person name="Haridas S."/>
            <person name="Albert R."/>
            <person name="Binder M."/>
            <person name="Bloem J."/>
            <person name="Labutti K."/>
            <person name="Salamov A."/>
            <person name="Andreopoulos B."/>
            <person name="Baker S."/>
            <person name="Barry K."/>
            <person name="Bills G."/>
            <person name="Bluhm B."/>
            <person name="Cannon C."/>
            <person name="Castanera R."/>
            <person name="Culley D."/>
            <person name="Daum C."/>
            <person name="Ezra D."/>
            <person name="Gonzalez J."/>
            <person name="Henrissat B."/>
            <person name="Kuo A."/>
            <person name="Liang C."/>
            <person name="Lipzen A."/>
            <person name="Lutzoni F."/>
            <person name="Magnuson J."/>
            <person name="Mondo S."/>
            <person name="Nolan M."/>
            <person name="Ohm R."/>
            <person name="Pangilinan J."/>
            <person name="Park H.-J."/>
            <person name="Ramirez L."/>
            <person name="Alfaro M."/>
            <person name="Sun H."/>
            <person name="Tritt A."/>
            <person name="Yoshinaga Y."/>
            <person name="Zwiers L.-H."/>
            <person name="Turgeon B."/>
            <person name="Goodwin S."/>
            <person name="Spatafora J."/>
            <person name="Crous P."/>
            <person name="Grigoriev I."/>
        </authorList>
    </citation>
    <scope>NUCLEOTIDE SEQUENCE</scope>
    <source>
        <strain evidence="1">CBS 473.64</strain>
    </source>
</reference>
<name>A0A6A6SDY3_9PLEO</name>